<organism evidence="2">
    <name type="scientific">Lepeophtheirus salmonis</name>
    <name type="common">Salmon louse</name>
    <name type="synonym">Caligus salmonis</name>
    <dbReference type="NCBI Taxonomy" id="72036"/>
    <lineage>
        <taxon>Eukaryota</taxon>
        <taxon>Metazoa</taxon>
        <taxon>Ecdysozoa</taxon>
        <taxon>Arthropoda</taxon>
        <taxon>Crustacea</taxon>
        <taxon>Multicrustacea</taxon>
        <taxon>Hexanauplia</taxon>
        <taxon>Copepoda</taxon>
        <taxon>Siphonostomatoida</taxon>
        <taxon>Caligidae</taxon>
        <taxon>Lepeophtheirus</taxon>
    </lineage>
</organism>
<keyword evidence="1" id="KW-1133">Transmembrane helix</keyword>
<dbReference type="OrthoDB" id="10638016at2759"/>
<protein>
    <submittedName>
        <fullName evidence="2">Uncharacterized protein</fullName>
    </submittedName>
</protein>
<keyword evidence="1" id="KW-0472">Membrane</keyword>
<dbReference type="AlphaFoldDB" id="A0A0K2T713"/>
<proteinExistence type="predicted"/>
<reference evidence="2" key="1">
    <citation type="submission" date="2014-05" db="EMBL/GenBank/DDBJ databases">
        <authorList>
            <person name="Chronopoulou M."/>
        </authorList>
    </citation>
    <scope>NUCLEOTIDE SEQUENCE</scope>
    <source>
        <tissue evidence="2">Whole organism</tissue>
    </source>
</reference>
<sequence length="100" mass="11277">MTNASFDSPFNETFNASVPNWHRSGGLPMISDSAFSLIILIYVSIPFLCMFFLFCWKTAETEDENKLGQSNCPLMTNQETDSLQVPMIDNLEEPEVMTSV</sequence>
<name>A0A0K2T713_LEPSM</name>
<feature type="transmembrane region" description="Helical" evidence="1">
    <location>
        <begin position="34"/>
        <end position="56"/>
    </location>
</feature>
<evidence type="ECO:0000313" key="2">
    <source>
        <dbReference type="EMBL" id="CDW21854.1"/>
    </source>
</evidence>
<dbReference type="EMBL" id="HACA01004493">
    <property type="protein sequence ID" value="CDW21854.1"/>
    <property type="molecule type" value="Transcribed_RNA"/>
</dbReference>
<evidence type="ECO:0000256" key="1">
    <source>
        <dbReference type="SAM" id="Phobius"/>
    </source>
</evidence>
<keyword evidence="1" id="KW-0812">Transmembrane</keyword>
<accession>A0A0K2T713</accession>